<evidence type="ECO:0000259" key="7">
    <source>
        <dbReference type="PROSITE" id="PS50110"/>
    </source>
</evidence>
<evidence type="ECO:0000256" key="5">
    <source>
        <dbReference type="ARBA" id="ARBA00023163"/>
    </source>
</evidence>
<dbReference type="EMBL" id="JBHUGI010000032">
    <property type="protein sequence ID" value="MFD1928762.1"/>
    <property type="molecule type" value="Genomic_DNA"/>
</dbReference>
<evidence type="ECO:0000313" key="9">
    <source>
        <dbReference type="Proteomes" id="UP001597218"/>
    </source>
</evidence>
<dbReference type="InterPro" id="IPR039420">
    <property type="entry name" value="WalR-like"/>
</dbReference>
<accession>A0ABW4SGW1</accession>
<dbReference type="Proteomes" id="UP001597218">
    <property type="component" value="Unassembled WGS sequence"/>
</dbReference>
<name>A0ABW4SGW1_9BACL</name>
<dbReference type="PANTHER" id="PTHR48111:SF1">
    <property type="entry name" value="TWO-COMPONENT RESPONSE REGULATOR ORR33"/>
    <property type="match status" value="1"/>
</dbReference>
<dbReference type="InterPro" id="IPR001789">
    <property type="entry name" value="Sig_transdc_resp-reg_receiver"/>
</dbReference>
<proteinExistence type="predicted"/>
<dbReference type="PROSITE" id="PS50110">
    <property type="entry name" value="RESPONSE_REGULATORY"/>
    <property type="match status" value="1"/>
</dbReference>
<evidence type="ECO:0000256" key="4">
    <source>
        <dbReference type="ARBA" id="ARBA00023125"/>
    </source>
</evidence>
<comment type="caution">
    <text evidence="8">The sequence shown here is derived from an EMBL/GenBank/DDBJ whole genome shotgun (WGS) entry which is preliminary data.</text>
</comment>
<keyword evidence="5" id="KW-0804">Transcription</keyword>
<feature type="domain" description="Response regulatory" evidence="7">
    <location>
        <begin position="184"/>
        <end position="307"/>
    </location>
</feature>
<gene>
    <name evidence="8" type="ORF">ACFSFY_12035</name>
</gene>
<evidence type="ECO:0000256" key="3">
    <source>
        <dbReference type="ARBA" id="ARBA00023015"/>
    </source>
</evidence>
<evidence type="ECO:0000313" key="8">
    <source>
        <dbReference type="EMBL" id="MFD1928762.1"/>
    </source>
</evidence>
<keyword evidence="2" id="KW-0902">Two-component regulatory system</keyword>
<dbReference type="SMART" id="SM00448">
    <property type="entry name" value="REC"/>
    <property type="match status" value="1"/>
</dbReference>
<evidence type="ECO:0000256" key="1">
    <source>
        <dbReference type="ARBA" id="ARBA00022553"/>
    </source>
</evidence>
<comment type="caution">
    <text evidence="6">Lacks conserved residue(s) required for the propagation of feature annotation.</text>
</comment>
<dbReference type="Gene3D" id="3.40.50.2300">
    <property type="match status" value="1"/>
</dbReference>
<keyword evidence="4" id="KW-0238">DNA-binding</keyword>
<evidence type="ECO:0000256" key="6">
    <source>
        <dbReference type="PROSITE-ProRule" id="PRU00169"/>
    </source>
</evidence>
<evidence type="ECO:0000256" key="2">
    <source>
        <dbReference type="ARBA" id="ARBA00023012"/>
    </source>
</evidence>
<dbReference type="Pfam" id="PF00072">
    <property type="entry name" value="Response_reg"/>
    <property type="match status" value="1"/>
</dbReference>
<dbReference type="PANTHER" id="PTHR48111">
    <property type="entry name" value="REGULATOR OF RPOS"/>
    <property type="match status" value="1"/>
</dbReference>
<protein>
    <submittedName>
        <fullName evidence="8">Response regulator transcription factor</fullName>
    </submittedName>
</protein>
<keyword evidence="9" id="KW-1185">Reference proteome</keyword>
<organism evidence="8 9">
    <name type="scientific">Sporosarcina siberiensis</name>
    <dbReference type="NCBI Taxonomy" id="1365606"/>
    <lineage>
        <taxon>Bacteria</taxon>
        <taxon>Bacillati</taxon>
        <taxon>Bacillota</taxon>
        <taxon>Bacilli</taxon>
        <taxon>Bacillales</taxon>
        <taxon>Caryophanaceae</taxon>
        <taxon>Sporosarcina</taxon>
    </lineage>
</organism>
<dbReference type="InterPro" id="IPR011006">
    <property type="entry name" value="CheY-like_superfamily"/>
</dbReference>
<reference evidence="9" key="1">
    <citation type="journal article" date="2019" name="Int. J. Syst. Evol. Microbiol.">
        <title>The Global Catalogue of Microorganisms (GCM) 10K type strain sequencing project: providing services to taxonomists for standard genome sequencing and annotation.</title>
        <authorList>
            <consortium name="The Broad Institute Genomics Platform"/>
            <consortium name="The Broad Institute Genome Sequencing Center for Infectious Disease"/>
            <person name="Wu L."/>
            <person name="Ma J."/>
        </authorList>
    </citation>
    <scope>NUCLEOTIDE SEQUENCE [LARGE SCALE GENOMIC DNA]</scope>
    <source>
        <strain evidence="9">CGMCC 4.7177</strain>
    </source>
</reference>
<sequence length="312" mass="36410">MDNTITELLNQDSKNKSLHISFLKRFFDIRVAMNVRFKSSFSLVFISIVPGNNHSEQNEGELKSGESVTEKLNAYLNEQVRNSDLVFQTEKESEWIMLLTNSGEEETRYFLKRLIRGLALINNVEGQESFYDYNASIVEVASTKADFVKVLLEGQRSLRNALQLEPSSIHTVSLFQKRENERIKVSIIEEDLIVTSILQTVLERNAFDYFDLDIQTFQDGHDFLQSDWYLSSHTHLIVMNDILPKQNGIEVLRQLRNMPNQQKYLVFMMSRRKTEDDMIYIYENGVDEYVMKPINIRLFEAQVKKVLKRLGS</sequence>
<dbReference type="SUPFAM" id="SSF52172">
    <property type="entry name" value="CheY-like"/>
    <property type="match status" value="1"/>
</dbReference>
<keyword evidence="3" id="KW-0805">Transcription regulation</keyword>
<dbReference type="RefSeq" id="WP_381538340.1">
    <property type="nucleotide sequence ID" value="NZ_JBHUGI010000032.1"/>
</dbReference>
<keyword evidence="1" id="KW-0597">Phosphoprotein</keyword>